<dbReference type="NCBIfam" id="TIGR01104">
    <property type="entry name" value="V_PPase"/>
    <property type="match status" value="1"/>
</dbReference>
<keyword evidence="6" id="KW-1278">Translocase</keyword>
<dbReference type="OrthoDB" id="5210at2759"/>
<evidence type="ECO:0000313" key="12">
    <source>
        <dbReference type="Proteomes" id="UP000660262"/>
    </source>
</evidence>
<dbReference type="Proteomes" id="UP000660262">
    <property type="component" value="Unassembled WGS sequence"/>
</dbReference>
<feature type="transmembrane region" description="Helical" evidence="10">
    <location>
        <begin position="522"/>
        <end position="540"/>
    </location>
</feature>
<proteinExistence type="inferred from homology"/>
<evidence type="ECO:0000256" key="10">
    <source>
        <dbReference type="SAM" id="Phobius"/>
    </source>
</evidence>
<feature type="transmembrane region" description="Helical" evidence="10">
    <location>
        <begin position="323"/>
        <end position="341"/>
    </location>
</feature>
<evidence type="ECO:0000256" key="5">
    <source>
        <dbReference type="ARBA" id="ARBA00022842"/>
    </source>
</evidence>
<keyword evidence="3" id="KW-0813">Transport</keyword>
<comment type="subcellular location">
    <subcellularLocation>
        <location evidence="1">Endomembrane system</location>
        <topology evidence="1">Multi-pass membrane protein</topology>
    </subcellularLocation>
</comment>
<dbReference type="InterPro" id="IPR004131">
    <property type="entry name" value="PPase-energised_H-pump"/>
</dbReference>
<reference evidence="11" key="1">
    <citation type="submission" date="2020-10" db="EMBL/GenBank/DDBJ databases">
        <title>Unveiling of a novel bifunctional photoreceptor, Dualchrome1, isolated from a cosmopolitan green alga.</title>
        <authorList>
            <person name="Suzuki S."/>
            <person name="Kawachi M."/>
        </authorList>
    </citation>
    <scope>NUCLEOTIDE SEQUENCE</scope>
    <source>
        <strain evidence="11">NIES 2893</strain>
    </source>
</reference>
<evidence type="ECO:0000256" key="6">
    <source>
        <dbReference type="ARBA" id="ARBA00022967"/>
    </source>
</evidence>
<evidence type="ECO:0000256" key="7">
    <source>
        <dbReference type="ARBA" id="ARBA00022989"/>
    </source>
</evidence>
<dbReference type="AlphaFoldDB" id="A0A830H6A0"/>
<sequence>MIEDDISPLIVASVPFLGGVIGCVLIAYLFNSLGAQPTGSGTQVFIAEQIKGGARSFLVTEYSYLVPFVIGVGAFIVAVLEVQPNAPEGFKEKGGWQTLICFLSGALLSAAAGWSGMSVATDANVKTMEAAKKALNPALRVAFSGGAIMGFTVVSSGILGITVLFYAFAVGEKGADAPFNDWWRTSLEAIRFLTGFAFGASSIALFARVAGGIYTKAADVGADLVGKVESDIPEDDPRNPATIADNVGDNVGDVAGMGADLFESFVGSIIAAATLADTPRELALPFWIAGFGILAAAIGFFIVQTKDDATQSELLHAIHSGMYLASVLVVGLSAVAVHVLFSDDDGKMSDNMISFRAMRKGSMCEARKAVAGCVTPNKAWKYFGCIIIGLFAGIAIGSATEFFTSYAFSPTQSITKAGSRGGAATVIIQGLGVGMLSCVPPTLIIAAATIACYELGDVYGISVAAVGMLSTLGVTLATDAYGPVADNAGGIAEMTPGVDEEVRERTDKLDALGNTTAATGKGFAIGSAVLTALALMSAFVENTPVDNLATKLSITHPLVLSGIIVGAMLPFLFGALTMLSVRKAAGTIITEVQRQFRTIDGLLEGKEGVVCDHMACVRMCTESSVKEMLLPGAIAVLAPVSVGLMIGAKALAGLLIGAISSGFMLGVMMSNAGGAWDNSKKYIENEKVFGGKKSETHKACVVGDTVGDPFKDTSGPSLNILIKLMSVFSLTLAPIFRDDWVTWWEGLIVVGVSILTFAGIYMYTWAQEEEEIAPTKPNPSGEGSPA</sequence>
<dbReference type="GO" id="GO:0004427">
    <property type="term" value="F:inorganic diphosphate phosphatase activity"/>
    <property type="evidence" value="ECO:0007669"/>
    <property type="project" value="InterPro"/>
</dbReference>
<feature type="transmembrane region" description="Helical" evidence="10">
    <location>
        <begin position="64"/>
        <end position="83"/>
    </location>
</feature>
<protein>
    <recommendedName>
        <fullName evidence="2">H(+)-exporting diphosphatase</fullName>
        <ecNumber evidence="2">7.1.3.1</ecNumber>
    </recommendedName>
</protein>
<feature type="transmembrane region" description="Helical" evidence="10">
    <location>
        <begin position="743"/>
        <end position="766"/>
    </location>
</feature>
<keyword evidence="5" id="KW-0460">Magnesium</keyword>
<organism evidence="11 12">
    <name type="scientific">Pycnococcus provasolii</name>
    <dbReference type="NCBI Taxonomy" id="41880"/>
    <lineage>
        <taxon>Eukaryota</taxon>
        <taxon>Viridiplantae</taxon>
        <taxon>Chlorophyta</taxon>
        <taxon>Pseudoscourfieldiophyceae</taxon>
        <taxon>Pseudoscourfieldiales</taxon>
        <taxon>Pycnococcaceae</taxon>
        <taxon>Pycnococcus</taxon>
    </lineage>
</organism>
<keyword evidence="9 10" id="KW-0472">Membrane</keyword>
<dbReference type="GO" id="GO:0012505">
    <property type="term" value="C:endomembrane system"/>
    <property type="evidence" value="ECO:0007669"/>
    <property type="project" value="UniProtKB-SubCell"/>
</dbReference>
<keyword evidence="12" id="KW-1185">Reference proteome</keyword>
<dbReference type="PIRSF" id="PIRSF001265">
    <property type="entry name" value="H+-PPase"/>
    <property type="match status" value="1"/>
</dbReference>
<evidence type="ECO:0000256" key="9">
    <source>
        <dbReference type="ARBA" id="ARBA00023136"/>
    </source>
</evidence>
<comment type="caution">
    <text evidence="11">The sequence shown here is derived from an EMBL/GenBank/DDBJ whole genome shotgun (WGS) entry which is preliminary data.</text>
</comment>
<accession>A0A830H6A0</accession>
<evidence type="ECO:0000256" key="8">
    <source>
        <dbReference type="ARBA" id="ARBA00023065"/>
    </source>
</evidence>
<feature type="transmembrane region" description="Helical" evidence="10">
    <location>
        <begin position="95"/>
        <end position="120"/>
    </location>
</feature>
<dbReference type="EMBL" id="BNJQ01000004">
    <property type="protein sequence ID" value="GHP02746.1"/>
    <property type="molecule type" value="Genomic_DNA"/>
</dbReference>
<dbReference type="PANTHER" id="PTHR31998">
    <property type="entry name" value="K(+)-INSENSITIVE PYROPHOSPHATE-ENERGIZED PROTON PUMP"/>
    <property type="match status" value="1"/>
</dbReference>
<dbReference type="GO" id="GO:0016020">
    <property type="term" value="C:membrane"/>
    <property type="evidence" value="ECO:0007669"/>
    <property type="project" value="InterPro"/>
</dbReference>
<dbReference type="EC" id="7.1.3.1" evidence="2"/>
<evidence type="ECO:0000256" key="4">
    <source>
        <dbReference type="ARBA" id="ARBA00022692"/>
    </source>
</evidence>
<feature type="transmembrane region" description="Helical" evidence="10">
    <location>
        <begin position="282"/>
        <end position="303"/>
    </location>
</feature>
<dbReference type="GO" id="GO:0009678">
    <property type="term" value="F:diphosphate hydrolysis-driven proton transmembrane transporter activity"/>
    <property type="evidence" value="ECO:0007669"/>
    <property type="project" value="UniProtKB-EC"/>
</dbReference>
<feature type="transmembrane region" description="Helical" evidence="10">
    <location>
        <begin position="720"/>
        <end position="737"/>
    </location>
</feature>
<gene>
    <name evidence="11" type="ORF">PPROV_000150100</name>
</gene>
<dbReference type="HAMAP" id="MF_01129">
    <property type="entry name" value="PPase_energized_pump"/>
    <property type="match status" value="1"/>
</dbReference>
<evidence type="ECO:0000256" key="2">
    <source>
        <dbReference type="ARBA" id="ARBA00013242"/>
    </source>
</evidence>
<evidence type="ECO:0000256" key="3">
    <source>
        <dbReference type="ARBA" id="ARBA00022448"/>
    </source>
</evidence>
<feature type="transmembrane region" description="Helical" evidence="10">
    <location>
        <begin position="560"/>
        <end position="581"/>
    </location>
</feature>
<feature type="transmembrane region" description="Helical" evidence="10">
    <location>
        <begin position="6"/>
        <end position="30"/>
    </location>
</feature>
<feature type="transmembrane region" description="Helical" evidence="10">
    <location>
        <begin position="189"/>
        <end position="207"/>
    </location>
</feature>
<dbReference type="NCBIfam" id="NF001960">
    <property type="entry name" value="PRK00733.3-5"/>
    <property type="match status" value="1"/>
</dbReference>
<evidence type="ECO:0000313" key="11">
    <source>
        <dbReference type="EMBL" id="GHP02746.1"/>
    </source>
</evidence>
<feature type="transmembrane region" description="Helical" evidence="10">
    <location>
        <begin position="141"/>
        <end position="169"/>
    </location>
</feature>
<keyword evidence="8" id="KW-0406">Ion transport</keyword>
<evidence type="ECO:0000256" key="1">
    <source>
        <dbReference type="ARBA" id="ARBA00004127"/>
    </source>
</evidence>
<feature type="transmembrane region" description="Helical" evidence="10">
    <location>
        <begin position="628"/>
        <end position="646"/>
    </location>
</feature>
<keyword evidence="4 10" id="KW-0812">Transmembrane</keyword>
<feature type="transmembrane region" description="Helical" evidence="10">
    <location>
        <begin position="652"/>
        <end position="672"/>
    </location>
</feature>
<dbReference type="Pfam" id="PF03030">
    <property type="entry name" value="H_PPase"/>
    <property type="match status" value="1"/>
</dbReference>
<name>A0A830H6A0_9CHLO</name>
<keyword evidence="7 10" id="KW-1133">Transmembrane helix</keyword>